<evidence type="ECO:0000313" key="1">
    <source>
        <dbReference type="EMBL" id="KAK1369040.1"/>
    </source>
</evidence>
<organism evidence="1 2">
    <name type="scientific">Heracleum sosnowskyi</name>
    <dbReference type="NCBI Taxonomy" id="360622"/>
    <lineage>
        <taxon>Eukaryota</taxon>
        <taxon>Viridiplantae</taxon>
        <taxon>Streptophyta</taxon>
        <taxon>Embryophyta</taxon>
        <taxon>Tracheophyta</taxon>
        <taxon>Spermatophyta</taxon>
        <taxon>Magnoliopsida</taxon>
        <taxon>eudicotyledons</taxon>
        <taxon>Gunneridae</taxon>
        <taxon>Pentapetalae</taxon>
        <taxon>asterids</taxon>
        <taxon>campanulids</taxon>
        <taxon>Apiales</taxon>
        <taxon>Apiaceae</taxon>
        <taxon>Apioideae</taxon>
        <taxon>apioid superclade</taxon>
        <taxon>Tordylieae</taxon>
        <taxon>Tordyliinae</taxon>
        <taxon>Heracleum</taxon>
    </lineage>
</organism>
<comment type="caution">
    <text evidence="1">The sequence shown here is derived from an EMBL/GenBank/DDBJ whole genome shotgun (WGS) entry which is preliminary data.</text>
</comment>
<evidence type="ECO:0000313" key="2">
    <source>
        <dbReference type="Proteomes" id="UP001237642"/>
    </source>
</evidence>
<keyword evidence="2" id="KW-1185">Reference proteome</keyword>
<protein>
    <submittedName>
        <fullName evidence="1">Uncharacterized protein</fullName>
    </submittedName>
</protein>
<accession>A0AAD8HMV9</accession>
<proteinExistence type="predicted"/>
<dbReference type="AlphaFoldDB" id="A0AAD8HMV9"/>
<dbReference type="EMBL" id="JAUIZM010000008">
    <property type="protein sequence ID" value="KAK1369040.1"/>
    <property type="molecule type" value="Genomic_DNA"/>
</dbReference>
<sequence>MFAFEIREVSGLEDLSRLGCWRMHEYHLFGVNDIPNPTNTVLCKIMFDCCKTPPIKLPICQKNDDDKKKNKGVLEAVVTTTAQLTSISNVTDTKEEGVVDCCDGGLVSVDSYRPIGEEASSYEIDVEWANSLFFSGFVSGEEGENLDFECPIEDFTTNIGKRKLQFEPSMSKRLCC</sequence>
<reference evidence="1" key="2">
    <citation type="submission" date="2023-05" db="EMBL/GenBank/DDBJ databases">
        <authorList>
            <person name="Schelkunov M.I."/>
        </authorList>
    </citation>
    <scope>NUCLEOTIDE SEQUENCE</scope>
    <source>
        <strain evidence="1">Hsosn_3</strain>
        <tissue evidence="1">Leaf</tissue>
    </source>
</reference>
<reference evidence="1" key="1">
    <citation type="submission" date="2023-02" db="EMBL/GenBank/DDBJ databases">
        <title>Genome of toxic invasive species Heracleum sosnowskyi carries increased number of genes despite the absence of recent whole-genome duplications.</title>
        <authorList>
            <person name="Schelkunov M."/>
            <person name="Shtratnikova V."/>
            <person name="Makarenko M."/>
            <person name="Klepikova A."/>
            <person name="Omelchenko D."/>
            <person name="Novikova G."/>
            <person name="Obukhova E."/>
            <person name="Bogdanov V."/>
            <person name="Penin A."/>
            <person name="Logacheva M."/>
        </authorList>
    </citation>
    <scope>NUCLEOTIDE SEQUENCE</scope>
    <source>
        <strain evidence="1">Hsosn_3</strain>
        <tissue evidence="1">Leaf</tissue>
    </source>
</reference>
<dbReference type="Proteomes" id="UP001237642">
    <property type="component" value="Unassembled WGS sequence"/>
</dbReference>
<name>A0AAD8HMV9_9APIA</name>
<gene>
    <name evidence="1" type="ORF">POM88_035132</name>
</gene>